<dbReference type="Pfam" id="PF00294">
    <property type="entry name" value="PfkB"/>
    <property type="match status" value="1"/>
</dbReference>
<gene>
    <name evidence="8" type="ORF">H9815_02435</name>
</gene>
<evidence type="ECO:0000313" key="8">
    <source>
        <dbReference type="EMBL" id="HIZ34609.1"/>
    </source>
</evidence>
<evidence type="ECO:0000256" key="2">
    <source>
        <dbReference type="ARBA" id="ARBA00022679"/>
    </source>
</evidence>
<comment type="caution">
    <text evidence="8">The sequence shown here is derived from an EMBL/GenBank/DDBJ whole genome shotgun (WGS) entry which is preliminary data.</text>
</comment>
<sequence>MIVTLTPNPAVDVTYTVPQLQHGRVHRVQQVVESAGGKGVNVARVLAALGRPVCATGFLGGAAGETLEDLLLSEPVEQAWTLVSGQTRRTVNVVDERDATIFNERGPQVTSHDWGRLTAGVLARLAAGDVLAVSGSTPPGTGDGDLSALVRSAVELGAAVVADTSGPGLLEVAAAGPACLKPNEEELLAATGAADVLTGARSLLARGAEAVLVSRGADGVLLVTGEEHWAARPAETLTGNPTGAGDAAVAALAVALADGARGADLSAHLGEVVALSGAAVLRPTAGEVDLEAYARMLPTIQTEEIDAAS</sequence>
<comment type="similarity">
    <text evidence="1">Belongs to the carbohydrate kinase PfkB family.</text>
</comment>
<dbReference type="InterPro" id="IPR002173">
    <property type="entry name" value="Carboh/pur_kinase_PfkB_CS"/>
</dbReference>
<evidence type="ECO:0000259" key="7">
    <source>
        <dbReference type="Pfam" id="PF00294"/>
    </source>
</evidence>
<reference evidence="8" key="2">
    <citation type="submission" date="2021-04" db="EMBL/GenBank/DDBJ databases">
        <authorList>
            <person name="Gilroy R."/>
        </authorList>
    </citation>
    <scope>NUCLEOTIDE SEQUENCE</scope>
    <source>
        <strain evidence="8">ChiGjej4B4-7305</strain>
    </source>
</reference>
<evidence type="ECO:0000256" key="1">
    <source>
        <dbReference type="ARBA" id="ARBA00010688"/>
    </source>
</evidence>
<proteinExistence type="inferred from homology"/>
<dbReference type="PANTHER" id="PTHR46566">
    <property type="entry name" value="1-PHOSPHOFRUCTOKINASE-RELATED"/>
    <property type="match status" value="1"/>
</dbReference>
<accession>A0A9D2EBJ1</accession>
<keyword evidence="5" id="KW-0067">ATP-binding</keyword>
<dbReference type="InterPro" id="IPR011611">
    <property type="entry name" value="PfkB_dom"/>
</dbReference>
<dbReference type="GO" id="GO:0005829">
    <property type="term" value="C:cytosol"/>
    <property type="evidence" value="ECO:0007669"/>
    <property type="project" value="TreeGrafter"/>
</dbReference>
<dbReference type="AlphaFoldDB" id="A0A9D2EBJ1"/>
<evidence type="ECO:0000256" key="4">
    <source>
        <dbReference type="ARBA" id="ARBA00022777"/>
    </source>
</evidence>
<dbReference type="CDD" id="cd01164">
    <property type="entry name" value="FruK_PfkB_like"/>
    <property type="match status" value="1"/>
</dbReference>
<evidence type="ECO:0000256" key="6">
    <source>
        <dbReference type="PIRNR" id="PIRNR000535"/>
    </source>
</evidence>
<dbReference type="PIRSF" id="PIRSF000535">
    <property type="entry name" value="1PFK/6PFK/LacC"/>
    <property type="match status" value="1"/>
</dbReference>
<dbReference type="PANTHER" id="PTHR46566:SF5">
    <property type="entry name" value="1-PHOSPHOFRUCTOKINASE"/>
    <property type="match status" value="1"/>
</dbReference>
<evidence type="ECO:0000256" key="3">
    <source>
        <dbReference type="ARBA" id="ARBA00022741"/>
    </source>
</evidence>
<dbReference type="Gene3D" id="3.40.1190.20">
    <property type="match status" value="1"/>
</dbReference>
<dbReference type="Proteomes" id="UP000824037">
    <property type="component" value="Unassembled WGS sequence"/>
</dbReference>
<organism evidence="8 9">
    <name type="scientific">Candidatus Ruania gallistercoris</name>
    <dbReference type="NCBI Taxonomy" id="2838746"/>
    <lineage>
        <taxon>Bacteria</taxon>
        <taxon>Bacillati</taxon>
        <taxon>Actinomycetota</taxon>
        <taxon>Actinomycetes</taxon>
        <taxon>Micrococcales</taxon>
        <taxon>Ruaniaceae</taxon>
        <taxon>Ruania</taxon>
    </lineage>
</organism>
<dbReference type="PROSITE" id="PS00584">
    <property type="entry name" value="PFKB_KINASES_2"/>
    <property type="match status" value="1"/>
</dbReference>
<dbReference type="GO" id="GO:0008443">
    <property type="term" value="F:phosphofructokinase activity"/>
    <property type="evidence" value="ECO:0007669"/>
    <property type="project" value="TreeGrafter"/>
</dbReference>
<dbReference type="InterPro" id="IPR029056">
    <property type="entry name" value="Ribokinase-like"/>
</dbReference>
<dbReference type="InterPro" id="IPR017583">
    <property type="entry name" value="Tagatose/fructose_Pkinase"/>
</dbReference>
<keyword evidence="4" id="KW-0418">Kinase</keyword>
<feature type="domain" description="Carbohydrate kinase PfkB" evidence="7">
    <location>
        <begin position="12"/>
        <end position="286"/>
    </location>
</feature>
<dbReference type="GO" id="GO:0005524">
    <property type="term" value="F:ATP binding"/>
    <property type="evidence" value="ECO:0007669"/>
    <property type="project" value="UniProtKB-KW"/>
</dbReference>
<protein>
    <submittedName>
        <fullName evidence="8">1-phosphofructokinase family hexose kinase</fullName>
    </submittedName>
</protein>
<dbReference type="EMBL" id="DXBY01000049">
    <property type="protein sequence ID" value="HIZ34609.1"/>
    <property type="molecule type" value="Genomic_DNA"/>
</dbReference>
<name>A0A9D2EBJ1_9MICO</name>
<evidence type="ECO:0000313" key="9">
    <source>
        <dbReference type="Proteomes" id="UP000824037"/>
    </source>
</evidence>
<keyword evidence="3" id="KW-0547">Nucleotide-binding</keyword>
<dbReference type="PROSITE" id="PS00583">
    <property type="entry name" value="PFKB_KINASES_1"/>
    <property type="match status" value="1"/>
</dbReference>
<dbReference type="SUPFAM" id="SSF53613">
    <property type="entry name" value="Ribokinase-like"/>
    <property type="match status" value="1"/>
</dbReference>
<reference evidence="8" key="1">
    <citation type="journal article" date="2021" name="PeerJ">
        <title>Extensive microbial diversity within the chicken gut microbiome revealed by metagenomics and culture.</title>
        <authorList>
            <person name="Gilroy R."/>
            <person name="Ravi A."/>
            <person name="Getino M."/>
            <person name="Pursley I."/>
            <person name="Horton D.L."/>
            <person name="Alikhan N.F."/>
            <person name="Baker D."/>
            <person name="Gharbi K."/>
            <person name="Hall N."/>
            <person name="Watson M."/>
            <person name="Adriaenssens E.M."/>
            <person name="Foster-Nyarko E."/>
            <person name="Jarju S."/>
            <person name="Secka A."/>
            <person name="Antonio M."/>
            <person name="Oren A."/>
            <person name="Chaudhuri R.R."/>
            <person name="La Ragione R."/>
            <person name="Hildebrand F."/>
            <person name="Pallen M.J."/>
        </authorList>
    </citation>
    <scope>NUCLEOTIDE SEQUENCE</scope>
    <source>
        <strain evidence="8">ChiGjej4B4-7305</strain>
    </source>
</reference>
<dbReference type="NCBIfam" id="TIGR03168">
    <property type="entry name" value="1-PFK"/>
    <property type="match status" value="1"/>
</dbReference>
<keyword evidence="2 6" id="KW-0808">Transferase</keyword>
<evidence type="ECO:0000256" key="5">
    <source>
        <dbReference type="ARBA" id="ARBA00022840"/>
    </source>
</evidence>